<dbReference type="Pfam" id="PF00989">
    <property type="entry name" value="PAS"/>
    <property type="match status" value="1"/>
</dbReference>
<dbReference type="InterPro" id="IPR036890">
    <property type="entry name" value="HATPase_C_sf"/>
</dbReference>
<dbReference type="Gene3D" id="1.10.287.130">
    <property type="match status" value="1"/>
</dbReference>
<dbReference type="Gene3D" id="3.30.450.20">
    <property type="entry name" value="PAS domain"/>
    <property type="match status" value="2"/>
</dbReference>
<keyword evidence="15" id="KW-1185">Reference proteome</keyword>
<dbReference type="RefSeq" id="WP_203904269.1">
    <property type="nucleotide sequence ID" value="NZ_BOPF01000040.1"/>
</dbReference>
<dbReference type="EMBL" id="BOPF01000040">
    <property type="protein sequence ID" value="GIJ50845.1"/>
    <property type="molecule type" value="Genomic_DNA"/>
</dbReference>
<dbReference type="PROSITE" id="PS50113">
    <property type="entry name" value="PAC"/>
    <property type="match status" value="1"/>
</dbReference>
<dbReference type="CDD" id="cd00082">
    <property type="entry name" value="HisKA"/>
    <property type="match status" value="1"/>
</dbReference>
<evidence type="ECO:0000256" key="1">
    <source>
        <dbReference type="ARBA" id="ARBA00000085"/>
    </source>
</evidence>
<keyword evidence="5" id="KW-0597">Phosphoprotein</keyword>
<evidence type="ECO:0000256" key="3">
    <source>
        <dbReference type="ARBA" id="ARBA00004236"/>
    </source>
</evidence>
<dbReference type="SUPFAM" id="SSF55874">
    <property type="entry name" value="ATPase domain of HSP90 chaperone/DNA topoisomerase II/histidine kinase"/>
    <property type="match status" value="1"/>
</dbReference>
<evidence type="ECO:0000256" key="2">
    <source>
        <dbReference type="ARBA" id="ARBA00001968"/>
    </source>
</evidence>
<dbReference type="SMART" id="SM00387">
    <property type="entry name" value="HATPase_c"/>
    <property type="match status" value="1"/>
</dbReference>
<dbReference type="InterPro" id="IPR013656">
    <property type="entry name" value="PAS_4"/>
</dbReference>
<comment type="cofactor">
    <cofactor evidence="2">
        <name>a divalent metal cation</name>
        <dbReference type="ChEBI" id="CHEBI:60240"/>
    </cofactor>
</comment>
<evidence type="ECO:0000256" key="9">
    <source>
        <dbReference type="ARBA" id="ARBA00023136"/>
    </source>
</evidence>
<evidence type="ECO:0000256" key="7">
    <source>
        <dbReference type="ARBA" id="ARBA00022777"/>
    </source>
</evidence>
<dbReference type="FunFam" id="3.30.565.10:FF:000006">
    <property type="entry name" value="Sensor histidine kinase WalK"/>
    <property type="match status" value="1"/>
</dbReference>
<feature type="domain" description="PAS" evidence="12">
    <location>
        <begin position="211"/>
        <end position="256"/>
    </location>
</feature>
<evidence type="ECO:0000259" key="13">
    <source>
        <dbReference type="PROSITE" id="PS50113"/>
    </source>
</evidence>
<keyword evidence="9 10" id="KW-0472">Membrane</keyword>
<evidence type="ECO:0000256" key="5">
    <source>
        <dbReference type="ARBA" id="ARBA00022553"/>
    </source>
</evidence>
<feature type="transmembrane region" description="Helical" evidence="10">
    <location>
        <begin position="84"/>
        <end position="100"/>
    </location>
</feature>
<evidence type="ECO:0000256" key="10">
    <source>
        <dbReference type="SAM" id="Phobius"/>
    </source>
</evidence>
<keyword evidence="8" id="KW-0902">Two-component regulatory system</keyword>
<name>A0A8J4DU20_9ACTN</name>
<dbReference type="InterPro" id="IPR005467">
    <property type="entry name" value="His_kinase_dom"/>
</dbReference>
<dbReference type="Gene3D" id="3.30.565.10">
    <property type="entry name" value="Histidine kinase-like ATPase, C-terminal domain"/>
    <property type="match status" value="1"/>
</dbReference>
<keyword evidence="10" id="KW-1133">Transmembrane helix</keyword>
<dbReference type="PRINTS" id="PR00344">
    <property type="entry name" value="BCTRLSENSOR"/>
</dbReference>
<gene>
    <name evidence="14" type="ORF">Val02_77310</name>
</gene>
<dbReference type="FunFam" id="1.10.287.130:FF:000001">
    <property type="entry name" value="Two-component sensor histidine kinase"/>
    <property type="match status" value="1"/>
</dbReference>
<evidence type="ECO:0000256" key="4">
    <source>
        <dbReference type="ARBA" id="ARBA00012438"/>
    </source>
</evidence>
<dbReference type="GO" id="GO:0005886">
    <property type="term" value="C:plasma membrane"/>
    <property type="evidence" value="ECO:0007669"/>
    <property type="project" value="UniProtKB-SubCell"/>
</dbReference>
<evidence type="ECO:0000256" key="8">
    <source>
        <dbReference type="ARBA" id="ARBA00023012"/>
    </source>
</evidence>
<dbReference type="InterPro" id="IPR004358">
    <property type="entry name" value="Sig_transdc_His_kin-like_C"/>
</dbReference>
<evidence type="ECO:0000313" key="14">
    <source>
        <dbReference type="EMBL" id="GIJ50845.1"/>
    </source>
</evidence>
<dbReference type="InterPro" id="IPR003594">
    <property type="entry name" value="HATPase_dom"/>
</dbReference>
<dbReference type="NCBIfam" id="TIGR00229">
    <property type="entry name" value="sensory_box"/>
    <property type="match status" value="2"/>
</dbReference>
<comment type="caution">
    <text evidence="14">The sequence shown here is derived from an EMBL/GenBank/DDBJ whole genome shotgun (WGS) entry which is preliminary data.</text>
</comment>
<dbReference type="PROSITE" id="PS50109">
    <property type="entry name" value="HIS_KIN"/>
    <property type="match status" value="1"/>
</dbReference>
<proteinExistence type="predicted"/>
<feature type="transmembrane region" description="Helical" evidence="10">
    <location>
        <begin position="112"/>
        <end position="130"/>
    </location>
</feature>
<keyword evidence="7" id="KW-0418">Kinase</keyword>
<dbReference type="SMART" id="SM00086">
    <property type="entry name" value="PAC"/>
    <property type="match status" value="2"/>
</dbReference>
<dbReference type="Proteomes" id="UP000619260">
    <property type="component" value="Unassembled WGS sequence"/>
</dbReference>
<feature type="transmembrane region" description="Helical" evidence="10">
    <location>
        <begin position="136"/>
        <end position="153"/>
    </location>
</feature>
<dbReference type="EC" id="2.7.13.3" evidence="4"/>
<comment type="catalytic activity">
    <reaction evidence="1">
        <text>ATP + protein L-histidine = ADP + protein N-phospho-L-histidine.</text>
        <dbReference type="EC" id="2.7.13.3"/>
    </reaction>
</comment>
<accession>A0A8J4DU20</accession>
<dbReference type="InterPro" id="IPR036097">
    <property type="entry name" value="HisK_dim/P_sf"/>
</dbReference>
<dbReference type="InterPro" id="IPR000700">
    <property type="entry name" value="PAS-assoc_C"/>
</dbReference>
<keyword evidence="6" id="KW-0808">Transferase</keyword>
<dbReference type="Pfam" id="PF08448">
    <property type="entry name" value="PAS_4"/>
    <property type="match status" value="1"/>
</dbReference>
<organism evidence="14 15">
    <name type="scientific">Virgisporangium aliadipatigenens</name>
    <dbReference type="NCBI Taxonomy" id="741659"/>
    <lineage>
        <taxon>Bacteria</taxon>
        <taxon>Bacillati</taxon>
        <taxon>Actinomycetota</taxon>
        <taxon>Actinomycetes</taxon>
        <taxon>Micromonosporales</taxon>
        <taxon>Micromonosporaceae</taxon>
        <taxon>Virgisporangium</taxon>
    </lineage>
</organism>
<feature type="domain" description="PAC" evidence="13">
    <location>
        <begin position="406"/>
        <end position="458"/>
    </location>
</feature>
<dbReference type="InterPro" id="IPR000014">
    <property type="entry name" value="PAS"/>
</dbReference>
<dbReference type="InterPro" id="IPR013767">
    <property type="entry name" value="PAS_fold"/>
</dbReference>
<dbReference type="PROSITE" id="PS50112">
    <property type="entry name" value="PAS"/>
    <property type="match status" value="2"/>
</dbReference>
<dbReference type="InterPro" id="IPR050736">
    <property type="entry name" value="Sensor_HK_Regulatory"/>
</dbReference>
<sequence length="706" mass="75572">MQAAVATDRPEADGTAFQPPAVRALTGPGRLRRLAPFAFVAVIGLSVAPLPPAVRAGPFAVAVALTCLLALAVLLFPWHRFPPAWEAVPPIGFFAVVAIVRSGTVHGGHDGAVMSGYTPLLLLPLAWLALYHGPRLLLVGIVLGGLTVLQPALTHGVDHPGELRLALLWIVAGGVAAWSTGRLVQDNGRAAEQLGRAAAEVAATAAQLRAERDFTRVVLDRAGFLVVATDAQTRVTVFNNRCAEVTGLRAEEVLGKPFEEVLGDHVDVIDWRRDLVDRGPDAPSAELESNWRDAAGEHRTILWRDIVLTAPDGRVTHAISTGMDVTEQRRSERLIAHVLAAPVDQAIIATDRDGIVTLFNAGAERLLGHRADEVVGRITPIRWHLPEELATREAPLGVAGAAPDKEPQEWTYVRADGSHVPVAVSTSVIRDERGAVTGYLGVARDVTRERAAADAMRAALEREMAATESLREVDRVRSDLVATVSHELRTPLTSILGNVELLADGDAGPLAGMQARLVAAIERNSRRLLVLIEDLLMLSRIESGAVKINTRPVPVRAIIGGALEAVQAVRAGRGVDLQVELPTEPVVVLGDQAQLERVLINLVDNGLKFTPAGGQVRVSVDDDGEGFARLVVADTGIGIPHDEVDLIFDRFFRSTRSQEREMQGTGLGLAITKSIVERHGGRIWAMSPPEGPGTEVTCLIPRVTDP</sequence>
<dbReference type="PANTHER" id="PTHR43711:SF31">
    <property type="entry name" value="HISTIDINE KINASE"/>
    <property type="match status" value="1"/>
</dbReference>
<comment type="subcellular location">
    <subcellularLocation>
        <location evidence="3">Cell membrane</location>
    </subcellularLocation>
</comment>
<dbReference type="SUPFAM" id="SSF47384">
    <property type="entry name" value="Homodimeric domain of signal transducing histidine kinase"/>
    <property type="match status" value="1"/>
</dbReference>
<evidence type="ECO:0000313" key="15">
    <source>
        <dbReference type="Proteomes" id="UP000619260"/>
    </source>
</evidence>
<dbReference type="SUPFAM" id="SSF55785">
    <property type="entry name" value="PYP-like sensor domain (PAS domain)"/>
    <property type="match status" value="2"/>
</dbReference>
<evidence type="ECO:0000259" key="11">
    <source>
        <dbReference type="PROSITE" id="PS50109"/>
    </source>
</evidence>
<reference evidence="14" key="1">
    <citation type="submission" date="2021-01" db="EMBL/GenBank/DDBJ databases">
        <title>Whole genome shotgun sequence of Virgisporangium aliadipatigenens NBRC 105644.</title>
        <authorList>
            <person name="Komaki H."/>
            <person name="Tamura T."/>
        </authorList>
    </citation>
    <scope>NUCLEOTIDE SEQUENCE</scope>
    <source>
        <strain evidence="14">NBRC 105644</strain>
    </source>
</reference>
<feature type="transmembrane region" description="Helical" evidence="10">
    <location>
        <begin position="59"/>
        <end position="78"/>
    </location>
</feature>
<dbReference type="PANTHER" id="PTHR43711">
    <property type="entry name" value="TWO-COMPONENT HISTIDINE KINASE"/>
    <property type="match status" value="1"/>
</dbReference>
<dbReference type="InterPro" id="IPR035965">
    <property type="entry name" value="PAS-like_dom_sf"/>
</dbReference>
<dbReference type="SMART" id="SM00091">
    <property type="entry name" value="PAS"/>
    <property type="match status" value="2"/>
</dbReference>
<feature type="domain" description="PAS" evidence="12">
    <location>
        <begin position="331"/>
        <end position="377"/>
    </location>
</feature>
<dbReference type="Pfam" id="PF02518">
    <property type="entry name" value="HATPase_c"/>
    <property type="match status" value="1"/>
</dbReference>
<dbReference type="CDD" id="cd00075">
    <property type="entry name" value="HATPase"/>
    <property type="match status" value="1"/>
</dbReference>
<dbReference type="CDD" id="cd00130">
    <property type="entry name" value="PAS"/>
    <property type="match status" value="2"/>
</dbReference>
<dbReference type="GO" id="GO:0005509">
    <property type="term" value="F:calcium ion binding"/>
    <property type="evidence" value="ECO:0007669"/>
    <property type="project" value="UniProtKB-ARBA"/>
</dbReference>
<dbReference type="InterPro" id="IPR001610">
    <property type="entry name" value="PAC"/>
</dbReference>
<feature type="transmembrane region" description="Helical" evidence="10">
    <location>
        <begin position="34"/>
        <end position="52"/>
    </location>
</feature>
<dbReference type="AlphaFoldDB" id="A0A8J4DU20"/>
<dbReference type="Pfam" id="PF00512">
    <property type="entry name" value="HisKA"/>
    <property type="match status" value="1"/>
</dbReference>
<dbReference type="GO" id="GO:0000155">
    <property type="term" value="F:phosphorelay sensor kinase activity"/>
    <property type="evidence" value="ECO:0007669"/>
    <property type="project" value="InterPro"/>
</dbReference>
<keyword evidence="10" id="KW-0812">Transmembrane</keyword>
<dbReference type="GO" id="GO:0006355">
    <property type="term" value="P:regulation of DNA-templated transcription"/>
    <property type="evidence" value="ECO:0007669"/>
    <property type="project" value="InterPro"/>
</dbReference>
<evidence type="ECO:0000259" key="12">
    <source>
        <dbReference type="PROSITE" id="PS50112"/>
    </source>
</evidence>
<dbReference type="SMART" id="SM00388">
    <property type="entry name" value="HisKA"/>
    <property type="match status" value="1"/>
</dbReference>
<protein>
    <recommendedName>
        <fullName evidence="4">histidine kinase</fullName>
        <ecNumber evidence="4">2.7.13.3</ecNumber>
    </recommendedName>
</protein>
<dbReference type="InterPro" id="IPR003661">
    <property type="entry name" value="HisK_dim/P_dom"/>
</dbReference>
<evidence type="ECO:0000256" key="6">
    <source>
        <dbReference type="ARBA" id="ARBA00022679"/>
    </source>
</evidence>
<feature type="domain" description="Histidine kinase" evidence="11">
    <location>
        <begin position="483"/>
        <end position="704"/>
    </location>
</feature>